<dbReference type="PANTHER" id="PTHR46796">
    <property type="entry name" value="HTH-TYPE TRANSCRIPTIONAL ACTIVATOR RHAS-RELATED"/>
    <property type="match status" value="1"/>
</dbReference>
<keyword evidence="3" id="KW-0804">Transcription</keyword>
<dbReference type="SMART" id="SM00342">
    <property type="entry name" value="HTH_ARAC"/>
    <property type="match status" value="1"/>
</dbReference>
<keyword evidence="6" id="KW-1185">Reference proteome</keyword>
<dbReference type="InterPro" id="IPR029062">
    <property type="entry name" value="Class_I_gatase-like"/>
</dbReference>
<dbReference type="Gene3D" id="1.10.10.60">
    <property type="entry name" value="Homeodomain-like"/>
    <property type="match status" value="1"/>
</dbReference>
<dbReference type="PANTHER" id="PTHR46796:SF6">
    <property type="entry name" value="ARAC SUBFAMILY"/>
    <property type="match status" value="1"/>
</dbReference>
<dbReference type="PROSITE" id="PS01124">
    <property type="entry name" value="HTH_ARAC_FAMILY_2"/>
    <property type="match status" value="1"/>
</dbReference>
<organism evidence="5 6">
    <name type="scientific">Paraburkholderia azotifigens</name>
    <dbReference type="NCBI Taxonomy" id="2057004"/>
    <lineage>
        <taxon>Bacteria</taxon>
        <taxon>Pseudomonadati</taxon>
        <taxon>Pseudomonadota</taxon>
        <taxon>Betaproteobacteria</taxon>
        <taxon>Burkholderiales</taxon>
        <taxon>Burkholderiaceae</taxon>
        <taxon>Paraburkholderia</taxon>
    </lineage>
</organism>
<dbReference type="InterPro" id="IPR050204">
    <property type="entry name" value="AraC_XylS_family_regulators"/>
</dbReference>
<dbReference type="Pfam" id="PF12833">
    <property type="entry name" value="HTH_18"/>
    <property type="match status" value="1"/>
</dbReference>
<protein>
    <submittedName>
        <fullName evidence="5">Helix-turn-helix domain-containing protein</fullName>
    </submittedName>
</protein>
<dbReference type="InterPro" id="IPR009057">
    <property type="entry name" value="Homeodomain-like_sf"/>
</dbReference>
<keyword evidence="1" id="KW-0805">Transcription regulation</keyword>
<dbReference type="InterPro" id="IPR018062">
    <property type="entry name" value="HTH_AraC-typ_CS"/>
</dbReference>
<feature type="domain" description="HTH araC/xylS-type" evidence="4">
    <location>
        <begin position="204"/>
        <end position="302"/>
    </location>
</feature>
<dbReference type="Gene3D" id="3.40.50.880">
    <property type="match status" value="1"/>
</dbReference>
<comment type="caution">
    <text evidence="5">The sequence shown here is derived from an EMBL/GenBank/DDBJ whole genome shotgun (WGS) entry which is preliminary data.</text>
</comment>
<keyword evidence="2" id="KW-0238">DNA-binding</keyword>
<dbReference type="EMBL" id="JAZHGA010000011">
    <property type="protein sequence ID" value="MEM5341380.1"/>
    <property type="molecule type" value="Genomic_DNA"/>
</dbReference>
<evidence type="ECO:0000313" key="5">
    <source>
        <dbReference type="EMBL" id="MEM5341380.1"/>
    </source>
</evidence>
<sequence>MSQTQVFKTPDASGSLTCPLHGMQQRHVAILASSGCHGMVAAPIAEVFAMCTELAARSGIGIAWAVRFLSYHGGPVACRASLTLWTEPFHVEPPESYDAVFQLSDRTDGAIEAEKALMDVWLQRASVIPIPAAGPAARSDRLPMPEAPSAGHIDRALVAALAVIRRRVHPDIARTLAEAFSREMGCPLAALIGGDVSGAFNEARRASQWIRNNCERDITVLDVADAVGVSQRTLLRLFLTEFGKRPSDHMRDIRIELARALLLNTDLPVDTIAWRTGLRTGDRLAKVFRRFIGKSPTDVRQLGRMEDFILHAHRAPL</sequence>
<dbReference type="PROSITE" id="PS00041">
    <property type="entry name" value="HTH_ARAC_FAMILY_1"/>
    <property type="match status" value="1"/>
</dbReference>
<evidence type="ECO:0000259" key="4">
    <source>
        <dbReference type="PROSITE" id="PS01124"/>
    </source>
</evidence>
<dbReference type="SUPFAM" id="SSF46689">
    <property type="entry name" value="Homeodomain-like"/>
    <property type="match status" value="2"/>
</dbReference>
<evidence type="ECO:0000256" key="1">
    <source>
        <dbReference type="ARBA" id="ARBA00023015"/>
    </source>
</evidence>
<evidence type="ECO:0000256" key="2">
    <source>
        <dbReference type="ARBA" id="ARBA00023125"/>
    </source>
</evidence>
<reference evidence="5 6" key="1">
    <citation type="submission" date="2024-01" db="EMBL/GenBank/DDBJ databases">
        <title>The diversity of rhizobia nodulating Mimosa spp. in eleven states of Brazil covering several biomes is determined by host plant, location, and edaphic factors.</title>
        <authorList>
            <person name="Rouws L."/>
            <person name="Barauna A."/>
            <person name="Beukes C."/>
            <person name="De Faria S.M."/>
            <person name="Gross E."/>
            <person name="Dos Reis Junior F.B."/>
            <person name="Simon M."/>
            <person name="Maluk M."/>
            <person name="Odee D.W."/>
            <person name="Kenicer G."/>
            <person name="Young J.P.W."/>
            <person name="Reis V.M."/>
            <person name="Zilli J."/>
            <person name="James E.K."/>
        </authorList>
    </citation>
    <scope>NUCLEOTIDE SEQUENCE [LARGE SCALE GENOMIC DNA]</scope>
    <source>
        <strain evidence="5 6">JPY530</strain>
    </source>
</reference>
<dbReference type="Proteomes" id="UP001481677">
    <property type="component" value="Unassembled WGS sequence"/>
</dbReference>
<dbReference type="InterPro" id="IPR018060">
    <property type="entry name" value="HTH_AraC"/>
</dbReference>
<accession>A0ABU9R2U9</accession>
<gene>
    <name evidence="5" type="ORF">V4C56_17360</name>
</gene>
<name>A0ABU9R2U9_9BURK</name>
<proteinExistence type="predicted"/>
<evidence type="ECO:0000256" key="3">
    <source>
        <dbReference type="ARBA" id="ARBA00023163"/>
    </source>
</evidence>
<dbReference type="RefSeq" id="WP_342958953.1">
    <property type="nucleotide sequence ID" value="NZ_JAZHFZ010000010.1"/>
</dbReference>
<evidence type="ECO:0000313" key="6">
    <source>
        <dbReference type="Proteomes" id="UP001481677"/>
    </source>
</evidence>